<organism evidence="6 7">
    <name type="scientific">Prorocentrum cordatum</name>
    <dbReference type="NCBI Taxonomy" id="2364126"/>
    <lineage>
        <taxon>Eukaryota</taxon>
        <taxon>Sar</taxon>
        <taxon>Alveolata</taxon>
        <taxon>Dinophyceae</taxon>
        <taxon>Prorocentrales</taxon>
        <taxon>Prorocentraceae</taxon>
        <taxon>Prorocentrum</taxon>
    </lineage>
</organism>
<dbReference type="Pfam" id="PF00085">
    <property type="entry name" value="Thioredoxin"/>
    <property type="match status" value="1"/>
</dbReference>
<evidence type="ECO:0000256" key="3">
    <source>
        <dbReference type="SAM" id="Coils"/>
    </source>
</evidence>
<dbReference type="Gene3D" id="3.40.30.10">
    <property type="entry name" value="Glutaredoxin"/>
    <property type="match status" value="1"/>
</dbReference>
<dbReference type="PROSITE" id="PS51352">
    <property type="entry name" value="THIOREDOXIN_2"/>
    <property type="match status" value="1"/>
</dbReference>
<dbReference type="PANTHER" id="PTHR45672">
    <property type="entry name" value="PROTEIN DISULFIDE-ISOMERASE C17H9.14C-RELATED"/>
    <property type="match status" value="1"/>
</dbReference>
<gene>
    <name evidence="6" type="ORF">PCOR1329_LOCUS5685</name>
</gene>
<keyword evidence="3" id="KW-0175">Coiled coil</keyword>
<dbReference type="SUPFAM" id="SSF52833">
    <property type="entry name" value="Thioredoxin-like"/>
    <property type="match status" value="1"/>
</dbReference>
<evidence type="ECO:0000313" key="7">
    <source>
        <dbReference type="Proteomes" id="UP001189429"/>
    </source>
</evidence>
<evidence type="ECO:0000259" key="5">
    <source>
        <dbReference type="PROSITE" id="PS51352"/>
    </source>
</evidence>
<keyword evidence="2 4" id="KW-0732">Signal</keyword>
<keyword evidence="7" id="KW-1185">Reference proteome</keyword>
<evidence type="ECO:0000313" key="6">
    <source>
        <dbReference type="EMBL" id="CAK0796265.1"/>
    </source>
</evidence>
<feature type="signal peptide" evidence="4">
    <location>
        <begin position="1"/>
        <end position="24"/>
    </location>
</feature>
<name>A0ABN9PSX2_9DINO</name>
<dbReference type="EMBL" id="CAUYUJ010001503">
    <property type="protein sequence ID" value="CAK0796265.1"/>
    <property type="molecule type" value="Genomic_DNA"/>
</dbReference>
<feature type="domain" description="Thioredoxin" evidence="5">
    <location>
        <begin position="10"/>
        <end position="129"/>
    </location>
</feature>
<accession>A0ABN9PSX2</accession>
<proteinExistence type="inferred from homology"/>
<sequence length="256" mass="28915">MTSLVPVLCGLLFLAAVAVEVTDADWERETSGKVVLVKFYTTDCSHCKTLQPHWERLTAHWHSEGRFRDETKLVEVNCDKGAGTGRLCSQHGKAGFPTIKWGNPNDLDDVSIPRRAFEELKNFTDENLKPLCGIDRPGACDEKQAAMLARIQGLDDAELKRKISAAEEKIKAALADFDKGEKKLQANYRRDTEKHGGKGNVPEGKLRAMRSDFEFHHSEIRRKKEKAVYEVKESGLRLAMAVLSDREKKRAMKDEF</sequence>
<protein>
    <recommendedName>
        <fullName evidence="5">Thioredoxin domain-containing protein</fullName>
    </recommendedName>
</protein>
<dbReference type="InterPro" id="IPR013766">
    <property type="entry name" value="Thioredoxin_domain"/>
</dbReference>
<dbReference type="InterPro" id="IPR036249">
    <property type="entry name" value="Thioredoxin-like_sf"/>
</dbReference>
<dbReference type="Proteomes" id="UP001189429">
    <property type="component" value="Unassembled WGS sequence"/>
</dbReference>
<feature type="coiled-coil region" evidence="3">
    <location>
        <begin position="156"/>
        <end position="183"/>
    </location>
</feature>
<evidence type="ECO:0000256" key="4">
    <source>
        <dbReference type="SAM" id="SignalP"/>
    </source>
</evidence>
<dbReference type="InterPro" id="IPR051063">
    <property type="entry name" value="PDI"/>
</dbReference>
<comment type="caution">
    <text evidence="6">The sequence shown here is derived from an EMBL/GenBank/DDBJ whole genome shotgun (WGS) entry which is preliminary data.</text>
</comment>
<feature type="chain" id="PRO_5045665855" description="Thioredoxin domain-containing protein" evidence="4">
    <location>
        <begin position="25"/>
        <end position="256"/>
    </location>
</feature>
<dbReference type="CDD" id="cd02961">
    <property type="entry name" value="PDI_a_family"/>
    <property type="match status" value="1"/>
</dbReference>
<evidence type="ECO:0000256" key="1">
    <source>
        <dbReference type="ARBA" id="ARBA00006347"/>
    </source>
</evidence>
<dbReference type="PANTHER" id="PTHR45672:SF3">
    <property type="entry name" value="THIOREDOXIN DOMAIN-CONTAINING PROTEIN 5"/>
    <property type="match status" value="1"/>
</dbReference>
<reference evidence="6" key="1">
    <citation type="submission" date="2023-10" db="EMBL/GenBank/DDBJ databases">
        <authorList>
            <person name="Chen Y."/>
            <person name="Shah S."/>
            <person name="Dougan E. K."/>
            <person name="Thang M."/>
            <person name="Chan C."/>
        </authorList>
    </citation>
    <scope>NUCLEOTIDE SEQUENCE [LARGE SCALE GENOMIC DNA]</scope>
</reference>
<evidence type="ECO:0000256" key="2">
    <source>
        <dbReference type="ARBA" id="ARBA00022729"/>
    </source>
</evidence>
<comment type="similarity">
    <text evidence="1">Belongs to the protein disulfide isomerase family.</text>
</comment>